<dbReference type="Gene3D" id="1.10.287.130">
    <property type="match status" value="1"/>
</dbReference>
<dbReference type="RefSeq" id="WP_012803415.1">
    <property type="nucleotide sequence ID" value="NC_013170.1"/>
</dbReference>
<dbReference type="GO" id="GO:0005886">
    <property type="term" value="C:plasma membrane"/>
    <property type="evidence" value="ECO:0007669"/>
    <property type="project" value="UniProtKB-SubCell"/>
</dbReference>
<dbReference type="GO" id="GO:0005524">
    <property type="term" value="F:ATP binding"/>
    <property type="evidence" value="ECO:0007669"/>
    <property type="project" value="UniProtKB-KW"/>
</dbReference>
<accession>C7MP90</accession>
<dbReference type="SUPFAM" id="SSF55874">
    <property type="entry name" value="ATPase domain of HSP90 chaperone/DNA topoisomerase II/histidine kinase"/>
    <property type="match status" value="1"/>
</dbReference>
<evidence type="ECO:0000256" key="5">
    <source>
        <dbReference type="ARBA" id="ARBA00022553"/>
    </source>
</evidence>
<feature type="transmembrane region" description="Helical" evidence="15">
    <location>
        <begin position="12"/>
        <end position="33"/>
    </location>
</feature>
<dbReference type="InterPro" id="IPR003661">
    <property type="entry name" value="HisK_dim/P_dom"/>
</dbReference>
<keyword evidence="6" id="KW-0808">Transferase</keyword>
<evidence type="ECO:0000256" key="7">
    <source>
        <dbReference type="ARBA" id="ARBA00022692"/>
    </source>
</evidence>
<evidence type="ECO:0000256" key="8">
    <source>
        <dbReference type="ARBA" id="ARBA00022741"/>
    </source>
</evidence>
<dbReference type="Gene3D" id="6.10.340.10">
    <property type="match status" value="1"/>
</dbReference>
<protein>
    <recommendedName>
        <fullName evidence="3">histidine kinase</fullName>
        <ecNumber evidence="3">2.7.13.3</ecNumber>
    </recommendedName>
</protein>
<reference evidence="18 19" key="1">
    <citation type="journal article" date="2009" name="Stand. Genomic Sci.">
        <title>Complete genome sequence of Cryptobacterium curtum type strain (12-3).</title>
        <authorList>
            <person name="Mavrommatis K."/>
            <person name="Pukall R."/>
            <person name="Rohde C."/>
            <person name="Chen F."/>
            <person name="Sims D."/>
            <person name="Brettin T."/>
            <person name="Kuske C."/>
            <person name="Detter J.C."/>
            <person name="Han C."/>
            <person name="Lapidus A."/>
            <person name="Copeland A."/>
            <person name="Glavina Del Rio T."/>
            <person name="Nolan M."/>
            <person name="Lucas S."/>
            <person name="Tice H."/>
            <person name="Cheng J.F."/>
            <person name="Bruce D."/>
            <person name="Goodwin L."/>
            <person name="Pitluck S."/>
            <person name="Ovchinnikova G."/>
            <person name="Pati A."/>
            <person name="Ivanova N."/>
            <person name="Chen A."/>
            <person name="Palaniappan K."/>
            <person name="Chain P."/>
            <person name="D'haeseleer P."/>
            <person name="Goker M."/>
            <person name="Bristow J."/>
            <person name="Eisen J.A."/>
            <person name="Markowitz V."/>
            <person name="Hugenholtz P."/>
            <person name="Rohde M."/>
            <person name="Klenk H.P."/>
            <person name="Kyrpides N.C."/>
        </authorList>
    </citation>
    <scope>NUCLEOTIDE SEQUENCE [LARGE SCALE GENOMIC DNA]</scope>
    <source>
        <strain evidence="19">ATCC 700683 / DSM 15641 / 12-3</strain>
    </source>
</reference>
<evidence type="ECO:0000259" key="16">
    <source>
        <dbReference type="PROSITE" id="PS50109"/>
    </source>
</evidence>
<evidence type="ECO:0000256" key="11">
    <source>
        <dbReference type="ARBA" id="ARBA00022989"/>
    </source>
</evidence>
<evidence type="ECO:0000256" key="2">
    <source>
        <dbReference type="ARBA" id="ARBA00004651"/>
    </source>
</evidence>
<evidence type="ECO:0000256" key="14">
    <source>
        <dbReference type="SAM" id="MobiDB-lite"/>
    </source>
</evidence>
<dbReference type="SMART" id="SM00304">
    <property type="entry name" value="HAMP"/>
    <property type="match status" value="1"/>
</dbReference>
<organism evidence="18 19">
    <name type="scientific">Cryptobacterium curtum (strain ATCC 700683 / DSM 15641 / CCUG 43107 / 12-3)</name>
    <dbReference type="NCBI Taxonomy" id="469378"/>
    <lineage>
        <taxon>Bacteria</taxon>
        <taxon>Bacillati</taxon>
        <taxon>Actinomycetota</taxon>
        <taxon>Coriobacteriia</taxon>
        <taxon>Eggerthellales</taxon>
        <taxon>Eggerthellaceae</taxon>
        <taxon>Cryptobacterium</taxon>
    </lineage>
</organism>
<dbReference type="AlphaFoldDB" id="C7MP90"/>
<dbReference type="EMBL" id="CP001682">
    <property type="protein sequence ID" value="ACU94730.1"/>
    <property type="molecule type" value="Genomic_DNA"/>
</dbReference>
<keyword evidence="9 18" id="KW-0418">Kinase</keyword>
<evidence type="ECO:0000256" key="10">
    <source>
        <dbReference type="ARBA" id="ARBA00022840"/>
    </source>
</evidence>
<dbReference type="CDD" id="cd00082">
    <property type="entry name" value="HisKA"/>
    <property type="match status" value="1"/>
</dbReference>
<dbReference type="InterPro" id="IPR003660">
    <property type="entry name" value="HAMP_dom"/>
</dbReference>
<feature type="region of interest" description="Disordered" evidence="14">
    <location>
        <begin position="334"/>
        <end position="360"/>
    </location>
</feature>
<keyword evidence="19" id="KW-1185">Reference proteome</keyword>
<dbReference type="PANTHER" id="PTHR45528">
    <property type="entry name" value="SENSOR HISTIDINE KINASE CPXA"/>
    <property type="match status" value="1"/>
</dbReference>
<dbReference type="GO" id="GO:0000155">
    <property type="term" value="F:phosphorelay sensor kinase activity"/>
    <property type="evidence" value="ECO:0007669"/>
    <property type="project" value="InterPro"/>
</dbReference>
<dbReference type="EC" id="2.7.13.3" evidence="3"/>
<dbReference type="InterPro" id="IPR005467">
    <property type="entry name" value="His_kinase_dom"/>
</dbReference>
<keyword evidence="4" id="KW-1003">Cell membrane</keyword>
<dbReference type="Pfam" id="PF00672">
    <property type="entry name" value="HAMP"/>
    <property type="match status" value="1"/>
</dbReference>
<sequence length="480" mass="54290">MGRRLQKLTYELLALTLVALAAAVCAFFLFQMASNWIIASFFSGEAVQNQRLEQAIESLQSYVDQNDVARSDKEKLDTWVHDQRYIMLQIYGDDMILYDSTMDMDLSTLRIPGGDSMQWQKTYTVQFADGPGSAMFYEYFSLRDETIGTGVSIALAAVVFGIVLIIPVRRKARYVSRLSDDLHILEGGDLDYSINVRGGDEIGDLAQGIEDMRRAMVSRLDEERRMQQRSYELVTAMSHDLRSPLTSLIGYLDILEMNDQVSQEDRTRYLSNSRRKAYRIKEVSDQLFDYFLSFDSGTSNIELADYHAAAFIGEIIEDGILDLETAGFTVHSTINNPADSEDSKEDKGSKGSNNDGGIDPSLIVRANRGLVQRSCDNLFSNIRQYADKSKPIDISCSQADTQVTIRISNTVGDQRETKSGTGIGLKTTQRMLEACGWHFSYKEEHGMFTVYLRFTEKRFTDERSVEDTEERPSDSSKEEL</sequence>
<evidence type="ECO:0000256" key="4">
    <source>
        <dbReference type="ARBA" id="ARBA00022475"/>
    </source>
</evidence>
<name>C7MP90_CRYCD</name>
<evidence type="ECO:0000313" key="19">
    <source>
        <dbReference type="Proteomes" id="UP000000954"/>
    </source>
</evidence>
<comment type="catalytic activity">
    <reaction evidence="1">
        <text>ATP + protein L-histidine = ADP + protein N-phospho-L-histidine.</text>
        <dbReference type="EC" id="2.7.13.3"/>
    </reaction>
</comment>
<feature type="domain" description="HAMP" evidence="17">
    <location>
        <begin position="169"/>
        <end position="221"/>
    </location>
</feature>
<dbReference type="PROSITE" id="PS50109">
    <property type="entry name" value="HIS_KIN"/>
    <property type="match status" value="1"/>
</dbReference>
<dbReference type="HOGENOM" id="CLU_000445_89_36_11"/>
<keyword evidence="11 15" id="KW-1133">Transmembrane helix</keyword>
<evidence type="ECO:0000256" key="9">
    <source>
        <dbReference type="ARBA" id="ARBA00022777"/>
    </source>
</evidence>
<keyword evidence="8" id="KW-0547">Nucleotide-binding</keyword>
<dbReference type="STRING" id="469378.Ccur_10390"/>
<dbReference type="eggNOG" id="COG2205">
    <property type="taxonomic scope" value="Bacteria"/>
</dbReference>
<keyword evidence="12" id="KW-0902">Two-component regulatory system</keyword>
<keyword evidence="10" id="KW-0067">ATP-binding</keyword>
<dbReference type="Gene3D" id="3.30.565.10">
    <property type="entry name" value="Histidine kinase-like ATPase, C-terminal domain"/>
    <property type="match status" value="1"/>
</dbReference>
<dbReference type="eggNOG" id="COG2770">
    <property type="taxonomic scope" value="Bacteria"/>
</dbReference>
<gene>
    <name evidence="18" type="ordered locus">Ccur_10390</name>
</gene>
<dbReference type="SMART" id="SM00388">
    <property type="entry name" value="HisKA"/>
    <property type="match status" value="1"/>
</dbReference>
<comment type="subcellular location">
    <subcellularLocation>
        <location evidence="2">Cell membrane</location>
        <topology evidence="2">Multi-pass membrane protein</topology>
    </subcellularLocation>
</comment>
<evidence type="ECO:0000313" key="18">
    <source>
        <dbReference type="EMBL" id="ACU94730.1"/>
    </source>
</evidence>
<dbReference type="InterPro" id="IPR036890">
    <property type="entry name" value="HATPase_C_sf"/>
</dbReference>
<dbReference type="PROSITE" id="PS50885">
    <property type="entry name" value="HAMP"/>
    <property type="match status" value="1"/>
</dbReference>
<dbReference type="Pfam" id="PF00512">
    <property type="entry name" value="HisKA"/>
    <property type="match status" value="1"/>
</dbReference>
<dbReference type="InterPro" id="IPR050398">
    <property type="entry name" value="HssS/ArlS-like"/>
</dbReference>
<dbReference type="InterPro" id="IPR036097">
    <property type="entry name" value="HisK_dim/P_sf"/>
</dbReference>
<feature type="domain" description="Histidine kinase" evidence="16">
    <location>
        <begin position="236"/>
        <end position="458"/>
    </location>
</feature>
<dbReference type="Proteomes" id="UP000000954">
    <property type="component" value="Chromosome"/>
</dbReference>
<evidence type="ECO:0000256" key="1">
    <source>
        <dbReference type="ARBA" id="ARBA00000085"/>
    </source>
</evidence>
<dbReference type="CDD" id="cd06225">
    <property type="entry name" value="HAMP"/>
    <property type="match status" value="1"/>
</dbReference>
<evidence type="ECO:0000259" key="17">
    <source>
        <dbReference type="PROSITE" id="PS50885"/>
    </source>
</evidence>
<evidence type="ECO:0000256" key="13">
    <source>
        <dbReference type="ARBA" id="ARBA00023136"/>
    </source>
</evidence>
<dbReference type="SUPFAM" id="SSF47384">
    <property type="entry name" value="Homodimeric domain of signal transducing histidine kinase"/>
    <property type="match status" value="1"/>
</dbReference>
<keyword evidence="5" id="KW-0597">Phosphoprotein</keyword>
<evidence type="ECO:0000256" key="12">
    <source>
        <dbReference type="ARBA" id="ARBA00023012"/>
    </source>
</evidence>
<dbReference type="SUPFAM" id="SSF158472">
    <property type="entry name" value="HAMP domain-like"/>
    <property type="match status" value="1"/>
</dbReference>
<dbReference type="PANTHER" id="PTHR45528:SF1">
    <property type="entry name" value="SENSOR HISTIDINE KINASE CPXA"/>
    <property type="match status" value="1"/>
</dbReference>
<evidence type="ECO:0000256" key="3">
    <source>
        <dbReference type="ARBA" id="ARBA00012438"/>
    </source>
</evidence>
<keyword evidence="13 15" id="KW-0472">Membrane</keyword>
<feature type="transmembrane region" description="Helical" evidence="15">
    <location>
        <begin position="147"/>
        <end position="168"/>
    </location>
</feature>
<feature type="region of interest" description="Disordered" evidence="14">
    <location>
        <begin position="461"/>
        <end position="480"/>
    </location>
</feature>
<dbReference type="KEGG" id="ccu:Ccur_10390"/>
<proteinExistence type="predicted"/>
<evidence type="ECO:0000256" key="6">
    <source>
        <dbReference type="ARBA" id="ARBA00022679"/>
    </source>
</evidence>
<keyword evidence="7 15" id="KW-0812">Transmembrane</keyword>
<evidence type="ECO:0000256" key="15">
    <source>
        <dbReference type="SAM" id="Phobius"/>
    </source>
</evidence>
<dbReference type="OrthoDB" id="9806130at2"/>